<dbReference type="Pfam" id="PF00642">
    <property type="entry name" value="zf-CCCH"/>
    <property type="match status" value="7"/>
</dbReference>
<dbReference type="GO" id="GO:0003729">
    <property type="term" value="F:mRNA binding"/>
    <property type="evidence" value="ECO:0007669"/>
    <property type="project" value="UniProtKB-ARBA"/>
</dbReference>
<feature type="compositionally biased region" description="Basic and acidic residues" evidence="6">
    <location>
        <begin position="1006"/>
        <end position="1016"/>
    </location>
</feature>
<dbReference type="InterPro" id="IPR000571">
    <property type="entry name" value="Znf_CCCH"/>
</dbReference>
<keyword evidence="4" id="KW-0238">DNA-binding</keyword>
<feature type="domain" description="C3H1-type" evidence="7">
    <location>
        <begin position="845"/>
        <end position="873"/>
    </location>
</feature>
<feature type="region of interest" description="Disordered" evidence="6">
    <location>
        <begin position="1"/>
        <end position="50"/>
    </location>
</feature>
<feature type="compositionally biased region" description="Basic and acidic residues" evidence="6">
    <location>
        <begin position="1243"/>
        <end position="1255"/>
    </location>
</feature>
<feature type="compositionally biased region" description="Basic residues" evidence="6">
    <location>
        <begin position="9"/>
        <end position="21"/>
    </location>
</feature>
<feature type="zinc finger region" description="C3H1-type" evidence="5">
    <location>
        <begin position="1273"/>
        <end position="1301"/>
    </location>
</feature>
<feature type="compositionally biased region" description="Polar residues" evidence="6">
    <location>
        <begin position="1371"/>
        <end position="1383"/>
    </location>
</feature>
<dbReference type="PANTHER" id="PTHR12506:SF50">
    <property type="entry name" value="ZINC FINGER CCCH DOMAIN-CONTAINING PROTEIN 26"/>
    <property type="match status" value="1"/>
</dbReference>
<evidence type="ECO:0000256" key="1">
    <source>
        <dbReference type="ARBA" id="ARBA00022723"/>
    </source>
</evidence>
<name>F2DZ82_HORVV</name>
<feature type="domain" description="C3H1-type" evidence="7">
    <location>
        <begin position="1390"/>
        <end position="1418"/>
    </location>
</feature>
<feature type="zinc finger region" description="C3H1-type" evidence="5">
    <location>
        <begin position="1322"/>
        <end position="1350"/>
    </location>
</feature>
<feature type="region of interest" description="Disordered" evidence="6">
    <location>
        <begin position="947"/>
        <end position="1087"/>
    </location>
</feature>
<feature type="compositionally biased region" description="Basic and acidic residues" evidence="6">
    <location>
        <begin position="1025"/>
        <end position="1035"/>
    </location>
</feature>
<feature type="compositionally biased region" description="Pro residues" evidence="6">
    <location>
        <begin position="31"/>
        <end position="45"/>
    </location>
</feature>
<feature type="compositionally biased region" description="Low complexity" evidence="6">
    <location>
        <begin position="1070"/>
        <end position="1087"/>
    </location>
</feature>
<feature type="zinc finger region" description="C3H1-type" evidence="5">
    <location>
        <begin position="845"/>
        <end position="873"/>
    </location>
</feature>
<evidence type="ECO:0000256" key="4">
    <source>
        <dbReference type="ARBA" id="ARBA00023125"/>
    </source>
</evidence>
<feature type="domain" description="C3H1-type" evidence="7">
    <location>
        <begin position="1176"/>
        <end position="1204"/>
    </location>
</feature>
<accession>F2DZ82</accession>
<dbReference type="PROSITE" id="PS50103">
    <property type="entry name" value="ZF_C3H1"/>
    <property type="match status" value="8"/>
</dbReference>
<keyword evidence="2 5" id="KW-0863">Zinc-finger</keyword>
<feature type="compositionally biased region" description="Basic and acidic residues" evidence="6">
    <location>
        <begin position="1221"/>
        <end position="1236"/>
    </location>
</feature>
<reference evidence="8" key="1">
    <citation type="journal article" date="2011" name="Plant Physiol.">
        <title>Comprehensive sequence analysis of 24,783 barley full-length cDNAs derived from 12 clone libraries.</title>
        <authorList>
            <person name="Matsumoto T."/>
            <person name="Tanaka T."/>
            <person name="Sakai H."/>
            <person name="Amano N."/>
            <person name="Kanamori H."/>
            <person name="Kurita K."/>
            <person name="Kikuta A."/>
            <person name="Kamiya K."/>
            <person name="Yamamoto M."/>
            <person name="Ikawa H."/>
            <person name="Fujii N."/>
            <person name="Hori K."/>
            <person name="Itoh T."/>
            <person name="Sato K."/>
        </authorList>
    </citation>
    <scope>NUCLEOTIDE SEQUENCE</scope>
    <source>
        <tissue evidence="8">Shoot and root</tissue>
    </source>
</reference>
<feature type="non-terminal residue" evidence="8">
    <location>
        <position position="1"/>
    </location>
</feature>
<evidence type="ECO:0000259" key="7">
    <source>
        <dbReference type="PROSITE" id="PS50103"/>
    </source>
</evidence>
<evidence type="ECO:0000256" key="6">
    <source>
        <dbReference type="SAM" id="MobiDB-lite"/>
    </source>
</evidence>
<feature type="zinc finger region" description="C3H1-type" evidence="5">
    <location>
        <begin position="1102"/>
        <end position="1130"/>
    </location>
</feature>
<evidence type="ECO:0000256" key="2">
    <source>
        <dbReference type="ARBA" id="ARBA00022771"/>
    </source>
</evidence>
<feature type="region of interest" description="Disordered" evidence="6">
    <location>
        <begin position="94"/>
        <end position="136"/>
    </location>
</feature>
<dbReference type="SMART" id="SM00356">
    <property type="entry name" value="ZnF_C3H1"/>
    <property type="match status" value="8"/>
</dbReference>
<feature type="region of interest" description="Disordered" evidence="6">
    <location>
        <begin position="1220"/>
        <end position="1275"/>
    </location>
</feature>
<feature type="region of interest" description="Disordered" evidence="6">
    <location>
        <begin position="695"/>
        <end position="716"/>
    </location>
</feature>
<dbReference type="GO" id="GO:0003677">
    <property type="term" value="F:DNA binding"/>
    <property type="evidence" value="ECO:0007669"/>
    <property type="project" value="UniProtKB-KW"/>
</dbReference>
<dbReference type="EMBL" id="AK369202">
    <property type="protein sequence ID" value="BAK00404.1"/>
    <property type="molecule type" value="mRNA"/>
</dbReference>
<feature type="zinc finger region" description="C3H1-type" evidence="5">
    <location>
        <begin position="1390"/>
        <end position="1418"/>
    </location>
</feature>
<feature type="region of interest" description="Disordered" evidence="6">
    <location>
        <begin position="150"/>
        <end position="173"/>
    </location>
</feature>
<feature type="zinc finger region" description="C3H1-type" evidence="5">
    <location>
        <begin position="906"/>
        <end position="934"/>
    </location>
</feature>
<feature type="zinc finger region" description="C3H1-type" evidence="5">
    <location>
        <begin position="1176"/>
        <end position="1204"/>
    </location>
</feature>
<feature type="zinc finger region" description="C3H1-type" evidence="5">
    <location>
        <begin position="1142"/>
        <end position="1170"/>
    </location>
</feature>
<feature type="domain" description="C3H1-type" evidence="7">
    <location>
        <begin position="1322"/>
        <end position="1350"/>
    </location>
</feature>
<keyword evidence="3 5" id="KW-0862">Zinc</keyword>
<dbReference type="Gene3D" id="2.30.30.1190">
    <property type="match status" value="1"/>
</dbReference>
<organism evidence="8">
    <name type="scientific">Hordeum vulgare subsp. vulgare</name>
    <name type="common">Domesticated barley</name>
    <dbReference type="NCBI Taxonomy" id="112509"/>
    <lineage>
        <taxon>Eukaryota</taxon>
        <taxon>Viridiplantae</taxon>
        <taxon>Streptophyta</taxon>
        <taxon>Embryophyta</taxon>
        <taxon>Tracheophyta</taxon>
        <taxon>Spermatophyta</taxon>
        <taxon>Magnoliopsida</taxon>
        <taxon>Liliopsida</taxon>
        <taxon>Poales</taxon>
        <taxon>Poaceae</taxon>
        <taxon>BOP clade</taxon>
        <taxon>Pooideae</taxon>
        <taxon>Triticodae</taxon>
        <taxon>Triticeae</taxon>
        <taxon>Hordeinae</taxon>
        <taxon>Hordeum</taxon>
    </lineage>
</organism>
<feature type="region of interest" description="Disordered" evidence="6">
    <location>
        <begin position="1363"/>
        <end position="1390"/>
    </location>
</feature>
<keyword evidence="1 5" id="KW-0479">Metal-binding</keyword>
<evidence type="ECO:0000256" key="3">
    <source>
        <dbReference type="ARBA" id="ARBA00022833"/>
    </source>
</evidence>
<evidence type="ECO:0000313" key="8">
    <source>
        <dbReference type="EMBL" id="BAK00404.1"/>
    </source>
</evidence>
<dbReference type="PANTHER" id="PTHR12506">
    <property type="entry name" value="PROTEIN PHOSPHATASE RELATED"/>
    <property type="match status" value="1"/>
</dbReference>
<feature type="compositionally biased region" description="Low complexity" evidence="6">
    <location>
        <begin position="105"/>
        <end position="117"/>
    </location>
</feature>
<feature type="domain" description="C3H1-type" evidence="7">
    <location>
        <begin position="1273"/>
        <end position="1301"/>
    </location>
</feature>
<dbReference type="Gene3D" id="4.10.1000.10">
    <property type="entry name" value="Zinc finger, CCCH-type"/>
    <property type="match status" value="3"/>
</dbReference>
<dbReference type="InterPro" id="IPR050974">
    <property type="entry name" value="Plant_ZF_CCCH"/>
</dbReference>
<feature type="domain" description="C3H1-type" evidence="7">
    <location>
        <begin position="906"/>
        <end position="934"/>
    </location>
</feature>
<feature type="domain" description="C3H1-type" evidence="7">
    <location>
        <begin position="1142"/>
        <end position="1170"/>
    </location>
</feature>
<evidence type="ECO:0000256" key="5">
    <source>
        <dbReference type="PROSITE-ProRule" id="PRU00723"/>
    </source>
</evidence>
<dbReference type="GO" id="GO:0008270">
    <property type="term" value="F:zinc ion binding"/>
    <property type="evidence" value="ECO:0007669"/>
    <property type="project" value="UniProtKB-KW"/>
</dbReference>
<protein>
    <submittedName>
        <fullName evidence="8">Predicted protein</fullName>
    </submittedName>
</protein>
<dbReference type="Pfam" id="PF14608">
    <property type="entry name" value="zf-CCCH_2"/>
    <property type="match status" value="1"/>
</dbReference>
<sequence length="1431" mass="157959">GFLSPPPPPRRRRRRPRHHRPTMIGDDAHPTTPPHSPPPIAPTPSPLGLGRRLLGSIRALSSAIALPSSPTTPAAAASSPRLGRGLSLLLHLKPDLQLNPPPPSSTASASASASASHQDQDQDQDAEDQQPTHAPKAKRALILAPQTTTPSLAPVHHHHHHQDGHDPGPTKGLNVLHQHKGDLPLLTHHHQPTLFSTVHHRLAAAAPMDDRHPHPHRDTSLVHHHHLKVADAPIHDDDHHLKLLDATAPPTPRDHAIAVAAAHQQQELPTHGLPTGSTRDNRAVQPQEVQLEQGVVALAGVGLATQDDTAVDRDATIHDHNYAIAVDAHHQEQVKPLLEQCTSTSTSCEDLGTPAMDNDDDAVQLQEVMEQQHATHPRDEYIAAEEQSEMLDRELGSTENADAVPVQEAAEQGLVGTDGESADATAVDGHDMAVEQCVTCHDLGTTTENDGAKDDQAQGVIDQGDAAIDGDNDVKHHKVLLPGAVEGTHTSSDDIAVEDQGKNVEQCTTYDVLGTTMKNDAAIAVDDQQVVEQGVVDLTTIDDDPSVEEQEVVEQGVVDLTTMDDDPSVQDHEVVEQGVVDLTTMDDDPSVQDHEVLQQGIIGGTVDIAVQKQEKPLEQCSRATKDEYTAKEKEMVVEQGVIDPKYMDVAMEDQDKLLIIDDQDTVPMDDIVVKDHDKAVVEYASDAIVSIKDESPVEEHDTVGSQGVIDKNGRTKDDIDVEGHGYVKELVIIDKWGTSSDAAALEGQKNETEPCIGDEQIAGKDMDGVHAEANMLEQMTGDKQGATLSDFAVDKHKDVVERVRHEWGAPENDLAMDTAAYQGTRDWGIVNKEKYRAPARRYPQKPRKLNCPSYMSKGTCTYGPSCHFNHPPQFNAKTNDSWRPSERRDHGAAEILELNRLGLPIREGARNCDYYMRTGACRYGKNCHFNHPDHVIDARFSSPTGWEDNALETEKSSDHALTEASHMKKASDDATLNDRSHLKKSSDGVTLDDRSHLNKSSDNATLDDRSHLKRSSDGATVDDTSYSKKSSDHDTSSTSGVLPPSIFRMLLPPQKVLPSTEGKAKKKSDWSSASDDSDGCCSADSSDGPLCKQEEHVDYPERPGRQECPFFARYGDCKFASACKYHHPKQSKDKEQVNYPERPGRPDCPFYMRFGDCKFASACNYHHPKDKYPTGLPEEPECPFYMKRGFCKFGAQCKFYHPEDANPTMQSPTDAKISVTMDEHHPSTRITPEDHVPQQPQYPERRSVTTDDHHPSTRITPEVLPQQPQYPERPGQPDCRYYMQFGKCKYLSACIFHHPKDRLAAMWSPSDPAHSDQIGPKIHGMPDCPFYMKSGKCQFGSLCEFRHPKDIYSTTEEAFGERTGSGAYDSLTRSDNGVEQQEGSVMYPERPGEPECAHYMRQGYCKFQMNCKYHHPGDRLSKKPYYDSTCY</sequence>
<dbReference type="InterPro" id="IPR036855">
    <property type="entry name" value="Znf_CCCH_sf"/>
</dbReference>
<feature type="domain" description="C3H1-type" evidence="7">
    <location>
        <begin position="1102"/>
        <end position="1130"/>
    </location>
</feature>
<proteinExistence type="evidence at transcript level"/>
<feature type="compositionally biased region" description="Basic and acidic residues" evidence="6">
    <location>
        <begin position="952"/>
        <end position="996"/>
    </location>
</feature>
<dbReference type="SUPFAM" id="SSF90229">
    <property type="entry name" value="CCCH zinc finger"/>
    <property type="match status" value="2"/>
</dbReference>